<evidence type="ECO:0000313" key="4">
    <source>
        <dbReference type="Proteomes" id="UP001642540"/>
    </source>
</evidence>
<keyword evidence="4" id="KW-1185">Reference proteome</keyword>
<organism evidence="3 4">
    <name type="scientific">Orchesella dallaii</name>
    <dbReference type="NCBI Taxonomy" id="48710"/>
    <lineage>
        <taxon>Eukaryota</taxon>
        <taxon>Metazoa</taxon>
        <taxon>Ecdysozoa</taxon>
        <taxon>Arthropoda</taxon>
        <taxon>Hexapoda</taxon>
        <taxon>Collembola</taxon>
        <taxon>Entomobryomorpha</taxon>
        <taxon>Entomobryoidea</taxon>
        <taxon>Orchesellidae</taxon>
        <taxon>Orchesellinae</taxon>
        <taxon>Orchesella</taxon>
    </lineage>
</organism>
<feature type="compositionally biased region" description="Polar residues" evidence="1">
    <location>
        <begin position="270"/>
        <end position="281"/>
    </location>
</feature>
<feature type="region of interest" description="Disordered" evidence="1">
    <location>
        <begin position="135"/>
        <end position="166"/>
    </location>
</feature>
<evidence type="ECO:0000313" key="3">
    <source>
        <dbReference type="EMBL" id="CAL8093244.1"/>
    </source>
</evidence>
<proteinExistence type="predicted"/>
<feature type="signal peptide" evidence="2">
    <location>
        <begin position="1"/>
        <end position="28"/>
    </location>
</feature>
<sequence length="332" mass="37247">MHSHLCGVWSVVMTLSVFFFLFPNVALCHLGSALRVGTGEGKPPVLSHVRVSREPQPRIIYNGDFVDSESLPQTSKIKSPSYQHKILQFHSGGQTSSLPNHYPTKLLVNQYPASKSLPVYPVASKYGKVDVRKLIGNPSTDTDDDEDDDGSWEAFSSKWDPHLLPEPDEPTFTPYIGARALNIPKFFQHLRENIEALYENGRDSPSSQDEALAMEYGKGEVDSDKSSETGDVVADIERIATPTRRGYSSNSNPSRIVADEDNMTSRDSRSFNFESKPSQRSIVGKSQPDDEKGKELMKFLRRQQEYPKANSYNPAWLFTNLGLGKRSHFYIP</sequence>
<comment type="caution">
    <text evidence="3">The sequence shown here is derived from an EMBL/GenBank/DDBJ whole genome shotgun (WGS) entry which is preliminary data.</text>
</comment>
<accession>A0ABP1QB21</accession>
<gene>
    <name evidence="3" type="ORF">ODALV1_LOCUS8455</name>
</gene>
<name>A0ABP1QB21_9HEXA</name>
<reference evidence="3 4" key="1">
    <citation type="submission" date="2024-08" db="EMBL/GenBank/DDBJ databases">
        <authorList>
            <person name="Cucini C."/>
            <person name="Frati F."/>
        </authorList>
    </citation>
    <scope>NUCLEOTIDE SEQUENCE [LARGE SCALE GENOMIC DNA]</scope>
</reference>
<dbReference type="EMBL" id="CAXLJM020000026">
    <property type="protein sequence ID" value="CAL8093244.1"/>
    <property type="molecule type" value="Genomic_DNA"/>
</dbReference>
<evidence type="ECO:0000256" key="1">
    <source>
        <dbReference type="SAM" id="MobiDB-lite"/>
    </source>
</evidence>
<evidence type="ECO:0000256" key="2">
    <source>
        <dbReference type="SAM" id="SignalP"/>
    </source>
</evidence>
<feature type="chain" id="PRO_5045905660" evidence="2">
    <location>
        <begin position="29"/>
        <end position="332"/>
    </location>
</feature>
<keyword evidence="2" id="KW-0732">Signal</keyword>
<dbReference type="Proteomes" id="UP001642540">
    <property type="component" value="Unassembled WGS sequence"/>
</dbReference>
<feature type="compositionally biased region" description="Acidic residues" evidence="1">
    <location>
        <begin position="141"/>
        <end position="151"/>
    </location>
</feature>
<feature type="region of interest" description="Disordered" evidence="1">
    <location>
        <begin position="243"/>
        <end position="293"/>
    </location>
</feature>
<protein>
    <submittedName>
        <fullName evidence="3">Uncharacterized protein</fullName>
    </submittedName>
</protein>